<dbReference type="PANTHER" id="PTHR11680:SF61">
    <property type="entry name" value="SERINE HYDROXYMETHYLTRANSFERASE 1, MITOCHONDRIAL"/>
    <property type="match status" value="1"/>
</dbReference>
<comment type="catalytic activity">
    <reaction evidence="1">
        <text>(6R)-5,10-methylene-5,6,7,8-tetrahydrofolate + glycine + H2O = (6S)-5,6,7,8-tetrahydrofolate + L-serine</text>
        <dbReference type="Rhea" id="RHEA:15481"/>
        <dbReference type="ChEBI" id="CHEBI:15377"/>
        <dbReference type="ChEBI" id="CHEBI:15636"/>
        <dbReference type="ChEBI" id="CHEBI:33384"/>
        <dbReference type="ChEBI" id="CHEBI:57305"/>
        <dbReference type="ChEBI" id="CHEBI:57453"/>
        <dbReference type="EC" id="2.1.2.1"/>
    </reaction>
</comment>
<dbReference type="PANTHER" id="PTHR11680">
    <property type="entry name" value="SERINE HYDROXYMETHYLTRANSFERASE"/>
    <property type="match status" value="1"/>
</dbReference>
<reference evidence="3" key="1">
    <citation type="submission" date="2021-01" db="EMBL/GenBank/DDBJ databases">
        <authorList>
            <consortium name="Genoscope - CEA"/>
            <person name="William W."/>
        </authorList>
    </citation>
    <scope>NUCLEOTIDE SEQUENCE</scope>
</reference>
<dbReference type="GO" id="GO:0004372">
    <property type="term" value="F:glycine hydroxymethyltransferase activity"/>
    <property type="evidence" value="ECO:0007669"/>
    <property type="project" value="UniProtKB-EC"/>
</dbReference>
<dbReference type="Gene3D" id="3.90.1150.10">
    <property type="entry name" value="Aspartate Aminotransferase, domain 1"/>
    <property type="match status" value="1"/>
</dbReference>
<feature type="compositionally biased region" description="Polar residues" evidence="2">
    <location>
        <begin position="21"/>
        <end position="31"/>
    </location>
</feature>
<dbReference type="Proteomes" id="UP001295469">
    <property type="component" value="Chromosome C07"/>
</dbReference>
<evidence type="ECO:0000256" key="1">
    <source>
        <dbReference type="ARBA" id="ARBA00001528"/>
    </source>
</evidence>
<dbReference type="AlphaFoldDB" id="A0A816N980"/>
<dbReference type="InterPro" id="IPR049943">
    <property type="entry name" value="Ser_HO-MeTrfase-like"/>
</dbReference>
<dbReference type="SMR" id="A0A816N980"/>
<evidence type="ECO:0000313" key="3">
    <source>
        <dbReference type="EMBL" id="CAF2032790.1"/>
    </source>
</evidence>
<evidence type="ECO:0000256" key="2">
    <source>
        <dbReference type="SAM" id="MobiDB-lite"/>
    </source>
</evidence>
<protein>
    <submittedName>
        <fullName evidence="3">(rape) hypothetical protein</fullName>
    </submittedName>
</protein>
<gene>
    <name evidence="3" type="ORF">DARMORV10_C07P62740.1</name>
</gene>
<name>A0A816N980_BRANA</name>
<organism evidence="3">
    <name type="scientific">Brassica napus</name>
    <name type="common">Rape</name>
    <dbReference type="NCBI Taxonomy" id="3708"/>
    <lineage>
        <taxon>Eukaryota</taxon>
        <taxon>Viridiplantae</taxon>
        <taxon>Streptophyta</taxon>
        <taxon>Embryophyta</taxon>
        <taxon>Tracheophyta</taxon>
        <taxon>Spermatophyta</taxon>
        <taxon>Magnoliopsida</taxon>
        <taxon>eudicotyledons</taxon>
        <taxon>Gunneridae</taxon>
        <taxon>Pentapetalae</taxon>
        <taxon>rosids</taxon>
        <taxon>malvids</taxon>
        <taxon>Brassicales</taxon>
        <taxon>Brassicaceae</taxon>
        <taxon>Brassiceae</taxon>
        <taxon>Brassica</taxon>
    </lineage>
</organism>
<sequence length="142" mass="16071">MEISRLEICVTLQWFRSKSKTCGGQRQSTGGDTAERARQKNASDKKTLFTLHPTKTLFLEMFLPWLIRMGTPALTSRCFVEEDFAKAVKLALKVKSEAQAGTKMKDFVLAMESSSTIQSEIAKLRHEVEEFAMQFPTIGFEN</sequence>
<dbReference type="InterPro" id="IPR015424">
    <property type="entry name" value="PyrdxlP-dep_Trfase"/>
</dbReference>
<accession>A0A816N980</accession>
<feature type="compositionally biased region" description="Basic and acidic residues" evidence="2">
    <location>
        <begin position="33"/>
        <end position="42"/>
    </location>
</feature>
<dbReference type="EMBL" id="HG994371">
    <property type="protein sequence ID" value="CAF2032790.1"/>
    <property type="molecule type" value="Genomic_DNA"/>
</dbReference>
<proteinExistence type="predicted"/>
<dbReference type="InterPro" id="IPR015422">
    <property type="entry name" value="PyrdxlP-dep_Trfase_small"/>
</dbReference>
<dbReference type="SUPFAM" id="SSF53383">
    <property type="entry name" value="PLP-dependent transferases"/>
    <property type="match status" value="1"/>
</dbReference>
<feature type="region of interest" description="Disordered" evidence="2">
    <location>
        <begin position="21"/>
        <end position="42"/>
    </location>
</feature>